<dbReference type="EMBL" id="FNCS01000001">
    <property type="protein sequence ID" value="SDG20858.1"/>
    <property type="molecule type" value="Genomic_DNA"/>
</dbReference>
<name>A0A1G7SCV6_9HYPH</name>
<dbReference type="InterPro" id="IPR054597">
    <property type="entry name" value="FeeM_cat"/>
</dbReference>
<evidence type="ECO:0000313" key="2">
    <source>
        <dbReference type="EMBL" id="SDG20858.1"/>
    </source>
</evidence>
<dbReference type="SUPFAM" id="SSF55729">
    <property type="entry name" value="Acyl-CoA N-acyltransferases (Nat)"/>
    <property type="match status" value="1"/>
</dbReference>
<feature type="domain" description="N-acyl amino acid synthase FeeM catalytic core" evidence="1">
    <location>
        <begin position="41"/>
        <end position="199"/>
    </location>
</feature>
<dbReference type="InterPro" id="IPR016181">
    <property type="entry name" value="Acyl_CoA_acyltransferase"/>
</dbReference>
<gene>
    <name evidence="2" type="ORF">SAMN04487974_101437</name>
</gene>
<keyword evidence="3" id="KW-1185">Reference proteome</keyword>
<dbReference type="Gene3D" id="3.40.630.30">
    <property type="match status" value="1"/>
</dbReference>
<reference evidence="2 3" key="1">
    <citation type="submission" date="2016-10" db="EMBL/GenBank/DDBJ databases">
        <authorList>
            <person name="de Groot N.N."/>
        </authorList>
    </citation>
    <scope>NUCLEOTIDE SEQUENCE [LARGE SCALE GENOMIC DNA]</scope>
    <source>
        <strain evidence="2 3">CGMCC 1.10267</strain>
    </source>
</reference>
<accession>A0A1G7SCV6</accession>
<dbReference type="Proteomes" id="UP000199495">
    <property type="component" value="Unassembled WGS sequence"/>
</dbReference>
<dbReference type="RefSeq" id="WP_090590675.1">
    <property type="nucleotide sequence ID" value="NZ_FNCS01000001.1"/>
</dbReference>
<evidence type="ECO:0000259" key="1">
    <source>
        <dbReference type="Pfam" id="PF21926"/>
    </source>
</evidence>
<organism evidence="2 3">
    <name type="scientific">Pelagibacterium luteolum</name>
    <dbReference type="NCBI Taxonomy" id="440168"/>
    <lineage>
        <taxon>Bacteria</taxon>
        <taxon>Pseudomonadati</taxon>
        <taxon>Pseudomonadota</taxon>
        <taxon>Alphaproteobacteria</taxon>
        <taxon>Hyphomicrobiales</taxon>
        <taxon>Devosiaceae</taxon>
        <taxon>Pelagibacterium</taxon>
    </lineage>
</organism>
<dbReference type="Pfam" id="PF21926">
    <property type="entry name" value="FeeM"/>
    <property type="match status" value="1"/>
</dbReference>
<proteinExistence type="predicted"/>
<dbReference type="STRING" id="440168.SAMN04487974_101437"/>
<dbReference type="AlphaFoldDB" id="A0A1G7SCV6"/>
<dbReference type="OrthoDB" id="9812697at2"/>
<evidence type="ECO:0000313" key="3">
    <source>
        <dbReference type="Proteomes" id="UP000199495"/>
    </source>
</evidence>
<protein>
    <recommendedName>
        <fullName evidence="1">N-acyl amino acid synthase FeeM catalytic core domain-containing protein</fullName>
    </recommendedName>
</protein>
<sequence>MRTEAAPTTGTKTTRFATALMDILDRVEYRRVNLSELTDPVFKLRYDAYRREDFIPANADEIASDDLDTVPNGMCYGIYIDGQLVSSLRLHHLTAEHRHSPSMTAYADILHPMLDKGMHFVDPSRFTADRDAALAFPALPFLTLRLAAMACEYFVPDYCLSSIRQEHAAFYKRVFASQEWAGERFLGGGLKFPVRLYAASYTAIRDNVADRFPFFMSTPEEREKMFGDNPDAHFLGLIQPTARAAALSEQRFAPEAAE</sequence>